<dbReference type="CDD" id="cd13899">
    <property type="entry name" value="CuRO_3_Fet3p"/>
    <property type="match status" value="1"/>
</dbReference>
<keyword evidence="15" id="KW-1185">Reference proteome</keyword>
<dbReference type="PROSITE" id="PS00080">
    <property type="entry name" value="MULTICOPPER_OXIDASE2"/>
    <property type="match status" value="1"/>
</dbReference>
<dbReference type="GO" id="GO:0004322">
    <property type="term" value="F:ferroxidase activity"/>
    <property type="evidence" value="ECO:0007669"/>
    <property type="project" value="TreeGrafter"/>
</dbReference>
<keyword evidence="9" id="KW-1133">Transmembrane helix</keyword>
<feature type="chain" id="PRO_5014438254" evidence="10">
    <location>
        <begin position="24"/>
        <end position="633"/>
    </location>
</feature>
<feature type="signal peptide" evidence="10">
    <location>
        <begin position="1"/>
        <end position="23"/>
    </location>
</feature>
<feature type="domain" description="Plastocyanin-like" evidence="13">
    <location>
        <begin position="31"/>
        <end position="148"/>
    </location>
</feature>
<keyword evidence="4" id="KW-0560">Oxidoreductase</keyword>
<evidence type="ECO:0000259" key="13">
    <source>
        <dbReference type="Pfam" id="PF07732"/>
    </source>
</evidence>
<evidence type="ECO:0000256" key="6">
    <source>
        <dbReference type="ARBA" id="ARBA00023180"/>
    </source>
</evidence>
<comment type="subcellular location">
    <subcellularLocation>
        <location evidence="7">Cell membrane</location>
        <topology evidence="7">Single-pass type I membrane protein</topology>
        <orientation evidence="7">Extracellular side</orientation>
    </subcellularLocation>
</comment>
<keyword evidence="2" id="KW-0479">Metal-binding</keyword>
<dbReference type="GO" id="GO:0033215">
    <property type="term" value="P:reductive iron assimilation"/>
    <property type="evidence" value="ECO:0007669"/>
    <property type="project" value="TreeGrafter"/>
</dbReference>
<evidence type="ECO:0000313" key="14">
    <source>
        <dbReference type="EMBL" id="PMD16201.1"/>
    </source>
</evidence>
<dbReference type="CDD" id="cd13851">
    <property type="entry name" value="CuRO_1_Fet3p"/>
    <property type="match status" value="1"/>
</dbReference>
<dbReference type="Pfam" id="PF07732">
    <property type="entry name" value="Cu-oxidase_3"/>
    <property type="match status" value="1"/>
</dbReference>
<feature type="transmembrane region" description="Helical" evidence="9">
    <location>
        <begin position="569"/>
        <end position="591"/>
    </location>
</feature>
<sequence length="633" mass="70465">MARLSHTSLWMFMVFLFSSYCTAKTVTYDFNVTWVTANPDGLKERKVIGVNNQWPLPVIEVNRGDQLVVNMHNGLGDKNASIHFHGMYQNGTNEMDGPVMVTQCPVPPGATFTYNFTVNQNGTYWYHCHADYCYPDGYRQALIVHDNKSYFADQYEEEFTVTVSDWYHELIEGIAPDFLSVYNPTGAEPIPQSFLFNDTLNSNLKVKPNTTYLIRLINIGAFVAQYFYIEGHNFTIVEVDGVYTEPTEAEILYIAIAQRYAILLTTKNTTDTNYPIVTIADSVLLDKIPSDLKLNQTNWLEYNAEAPHPQADITVEVASDLNPHDDMTLIPHDHMPLLPDPDYTITLTVNMENLDNGASYALLNNISYTPAKVPTIFSVLSSGSLATNSLVYGEFTHPLVLNHNDVVEVILNNNDGGSHPFHLHGHTFQLLDRAPSYGPTFYDYKDGSPVSYDAFNHTAFPQYPMRRDTFVLPPQGYFVIRFVADNPGVWMFHCHIDWHLSQGLGLLFIESPQQMQERLTIPQNHLDVCRVGGIPTEGNAAANSVDYLDLKGQNAQVGWLPAGFTSGGIVALVFSVVSAVMGVAFLVVYGLSDLKFKGKGGGVVEGSQGEGAGKEVGSTTVREAYRDNGDEVR</sequence>
<dbReference type="EMBL" id="KZ613507">
    <property type="protein sequence ID" value="PMD16201.1"/>
    <property type="molecule type" value="Genomic_DNA"/>
</dbReference>
<dbReference type="OrthoDB" id="2121828at2759"/>
<evidence type="ECO:0000256" key="3">
    <source>
        <dbReference type="ARBA" id="ARBA00022729"/>
    </source>
</evidence>
<dbReference type="PANTHER" id="PTHR11709">
    <property type="entry name" value="MULTI-COPPER OXIDASE"/>
    <property type="match status" value="1"/>
</dbReference>
<name>A0A2J6PQD3_9HELO</name>
<dbReference type="InterPro" id="IPR001117">
    <property type="entry name" value="Cu-oxidase_2nd"/>
</dbReference>
<dbReference type="CDD" id="cd13877">
    <property type="entry name" value="CuRO_2_Fet3p_like"/>
    <property type="match status" value="1"/>
</dbReference>
<organism evidence="14 15">
    <name type="scientific">Hyaloscypha hepaticicola</name>
    <dbReference type="NCBI Taxonomy" id="2082293"/>
    <lineage>
        <taxon>Eukaryota</taxon>
        <taxon>Fungi</taxon>
        <taxon>Dikarya</taxon>
        <taxon>Ascomycota</taxon>
        <taxon>Pezizomycotina</taxon>
        <taxon>Leotiomycetes</taxon>
        <taxon>Helotiales</taxon>
        <taxon>Hyaloscyphaceae</taxon>
        <taxon>Hyaloscypha</taxon>
    </lineage>
</organism>
<reference evidence="14 15" key="1">
    <citation type="submission" date="2016-05" db="EMBL/GenBank/DDBJ databases">
        <title>A degradative enzymes factory behind the ericoid mycorrhizal symbiosis.</title>
        <authorList>
            <consortium name="DOE Joint Genome Institute"/>
            <person name="Martino E."/>
            <person name="Morin E."/>
            <person name="Grelet G."/>
            <person name="Kuo A."/>
            <person name="Kohler A."/>
            <person name="Daghino S."/>
            <person name="Barry K."/>
            <person name="Choi C."/>
            <person name="Cichocki N."/>
            <person name="Clum A."/>
            <person name="Copeland A."/>
            <person name="Hainaut M."/>
            <person name="Haridas S."/>
            <person name="Labutti K."/>
            <person name="Lindquist E."/>
            <person name="Lipzen A."/>
            <person name="Khouja H.-R."/>
            <person name="Murat C."/>
            <person name="Ohm R."/>
            <person name="Olson A."/>
            <person name="Spatafora J."/>
            <person name="Veneault-Fourrey C."/>
            <person name="Henrissat B."/>
            <person name="Grigoriev I."/>
            <person name="Martin F."/>
            <person name="Perotto S."/>
        </authorList>
    </citation>
    <scope>NUCLEOTIDE SEQUENCE [LARGE SCALE GENOMIC DNA]</scope>
    <source>
        <strain evidence="14 15">UAMH 7357</strain>
    </source>
</reference>
<dbReference type="GO" id="GO:0005507">
    <property type="term" value="F:copper ion binding"/>
    <property type="evidence" value="ECO:0007669"/>
    <property type="project" value="InterPro"/>
</dbReference>
<dbReference type="InterPro" id="IPR045087">
    <property type="entry name" value="Cu-oxidase_fam"/>
</dbReference>
<dbReference type="PANTHER" id="PTHR11709:SF361">
    <property type="entry name" value="IRON TRANSPORT MULTICOPPER OXIDASE FET3"/>
    <property type="match status" value="1"/>
</dbReference>
<evidence type="ECO:0000259" key="12">
    <source>
        <dbReference type="Pfam" id="PF07731"/>
    </source>
</evidence>
<dbReference type="Gene3D" id="2.60.40.420">
    <property type="entry name" value="Cupredoxins - blue copper proteins"/>
    <property type="match status" value="3"/>
</dbReference>
<dbReference type="Proteomes" id="UP000235672">
    <property type="component" value="Unassembled WGS sequence"/>
</dbReference>
<feature type="domain" description="Plastocyanin-like" evidence="11">
    <location>
        <begin position="157"/>
        <end position="303"/>
    </location>
</feature>
<evidence type="ECO:0000256" key="2">
    <source>
        <dbReference type="ARBA" id="ARBA00022723"/>
    </source>
</evidence>
<keyword evidence="9" id="KW-0812">Transmembrane</keyword>
<evidence type="ECO:0000256" key="8">
    <source>
        <dbReference type="SAM" id="MobiDB-lite"/>
    </source>
</evidence>
<dbReference type="Pfam" id="PF07731">
    <property type="entry name" value="Cu-oxidase_2"/>
    <property type="match status" value="1"/>
</dbReference>
<dbReference type="InterPro" id="IPR011707">
    <property type="entry name" value="Cu-oxidase-like_N"/>
</dbReference>
<dbReference type="InterPro" id="IPR011706">
    <property type="entry name" value="Cu-oxidase_C"/>
</dbReference>
<gene>
    <name evidence="14" type="ORF">NA56DRAFT_681688</name>
</gene>
<evidence type="ECO:0000313" key="15">
    <source>
        <dbReference type="Proteomes" id="UP000235672"/>
    </source>
</evidence>
<evidence type="ECO:0000256" key="7">
    <source>
        <dbReference type="ARBA" id="ARBA00037814"/>
    </source>
</evidence>
<evidence type="ECO:0000256" key="9">
    <source>
        <dbReference type="SAM" id="Phobius"/>
    </source>
</evidence>
<dbReference type="InterPro" id="IPR002355">
    <property type="entry name" value="Cu_oxidase_Cu_BS"/>
</dbReference>
<dbReference type="Pfam" id="PF00394">
    <property type="entry name" value="Cu-oxidase"/>
    <property type="match status" value="1"/>
</dbReference>
<dbReference type="InterPro" id="IPR044130">
    <property type="entry name" value="CuRO_2_Fet3-like"/>
</dbReference>
<dbReference type="GO" id="GO:0010106">
    <property type="term" value="P:cellular response to iron ion starvation"/>
    <property type="evidence" value="ECO:0007669"/>
    <property type="project" value="TreeGrafter"/>
</dbReference>
<feature type="region of interest" description="Disordered" evidence="8">
    <location>
        <begin position="607"/>
        <end position="633"/>
    </location>
</feature>
<evidence type="ECO:0000256" key="10">
    <source>
        <dbReference type="SAM" id="SignalP"/>
    </source>
</evidence>
<keyword evidence="3 10" id="KW-0732">Signal</keyword>
<dbReference type="GO" id="GO:0033573">
    <property type="term" value="C:high-affinity iron permease complex"/>
    <property type="evidence" value="ECO:0007669"/>
    <property type="project" value="TreeGrafter"/>
</dbReference>
<dbReference type="InterPro" id="IPR008972">
    <property type="entry name" value="Cupredoxin"/>
</dbReference>
<keyword evidence="5" id="KW-0186">Copper</keyword>
<proteinExistence type="inferred from homology"/>
<evidence type="ECO:0000256" key="4">
    <source>
        <dbReference type="ARBA" id="ARBA00023002"/>
    </source>
</evidence>
<evidence type="ECO:0000256" key="5">
    <source>
        <dbReference type="ARBA" id="ARBA00023008"/>
    </source>
</evidence>
<evidence type="ECO:0000256" key="1">
    <source>
        <dbReference type="ARBA" id="ARBA00010609"/>
    </source>
</evidence>
<protein>
    <submittedName>
        <fullName evidence="14">Multicopper oxidase</fullName>
    </submittedName>
</protein>
<comment type="similarity">
    <text evidence="1">Belongs to the multicopper oxidase family.</text>
</comment>
<dbReference type="PROSITE" id="PS00079">
    <property type="entry name" value="MULTICOPPER_OXIDASE1"/>
    <property type="match status" value="1"/>
</dbReference>
<dbReference type="SUPFAM" id="SSF49503">
    <property type="entry name" value="Cupredoxins"/>
    <property type="match status" value="3"/>
</dbReference>
<dbReference type="InterPro" id="IPR033138">
    <property type="entry name" value="Cu_oxidase_CS"/>
</dbReference>
<keyword evidence="9" id="KW-0472">Membrane</keyword>
<dbReference type="AlphaFoldDB" id="A0A2J6PQD3"/>
<evidence type="ECO:0000259" key="11">
    <source>
        <dbReference type="Pfam" id="PF00394"/>
    </source>
</evidence>
<feature type="domain" description="Plastocyanin-like" evidence="12">
    <location>
        <begin position="368"/>
        <end position="513"/>
    </location>
</feature>
<dbReference type="FunFam" id="2.60.40.420:FF:000024">
    <property type="entry name" value="FET5p Multicopper oxidase"/>
    <property type="match status" value="1"/>
</dbReference>
<feature type="compositionally biased region" description="Basic and acidic residues" evidence="8">
    <location>
        <begin position="623"/>
        <end position="633"/>
    </location>
</feature>
<keyword evidence="6" id="KW-0325">Glycoprotein</keyword>
<dbReference type="FunFam" id="2.60.40.420:FF:000022">
    <property type="entry name" value="FET5p Multicopper oxidase"/>
    <property type="match status" value="1"/>
</dbReference>
<accession>A0A2J6PQD3</accession>
<dbReference type="STRING" id="1745343.A0A2J6PQD3"/>